<dbReference type="GO" id="GO:0061630">
    <property type="term" value="F:ubiquitin protein ligase activity"/>
    <property type="evidence" value="ECO:0007669"/>
    <property type="project" value="TreeGrafter"/>
</dbReference>
<feature type="region of interest" description="Disordered" evidence="6">
    <location>
        <begin position="1"/>
        <end position="53"/>
    </location>
</feature>
<keyword evidence="10" id="KW-1185">Reference proteome</keyword>
<dbReference type="PROSITE" id="PS50271">
    <property type="entry name" value="ZF_UBP"/>
    <property type="match status" value="1"/>
</dbReference>
<evidence type="ECO:0000313" key="10">
    <source>
        <dbReference type="Proteomes" id="UP001085076"/>
    </source>
</evidence>
<dbReference type="Proteomes" id="UP001085076">
    <property type="component" value="Miscellaneous, Linkage group lg01"/>
</dbReference>
<dbReference type="CDD" id="cd16457">
    <property type="entry name" value="RING-H2_BRAP2"/>
    <property type="match status" value="1"/>
</dbReference>
<evidence type="ECO:0000259" key="8">
    <source>
        <dbReference type="PROSITE" id="PS50271"/>
    </source>
</evidence>
<evidence type="ECO:0008006" key="11">
    <source>
        <dbReference type="Google" id="ProtNLM"/>
    </source>
</evidence>
<proteinExistence type="predicted"/>
<name>A0A9D5HW46_9LILI</name>
<organism evidence="9 10">
    <name type="scientific">Dioscorea zingiberensis</name>
    <dbReference type="NCBI Taxonomy" id="325984"/>
    <lineage>
        <taxon>Eukaryota</taxon>
        <taxon>Viridiplantae</taxon>
        <taxon>Streptophyta</taxon>
        <taxon>Embryophyta</taxon>
        <taxon>Tracheophyta</taxon>
        <taxon>Spermatophyta</taxon>
        <taxon>Magnoliopsida</taxon>
        <taxon>Liliopsida</taxon>
        <taxon>Dioscoreales</taxon>
        <taxon>Dioscoreaceae</taxon>
        <taxon>Dioscorea</taxon>
    </lineage>
</organism>
<feature type="domain" description="RING-type" evidence="7">
    <location>
        <begin position="185"/>
        <end position="225"/>
    </location>
</feature>
<evidence type="ECO:0000259" key="7">
    <source>
        <dbReference type="PROSITE" id="PS50089"/>
    </source>
</evidence>
<dbReference type="GO" id="GO:0008270">
    <property type="term" value="F:zinc ion binding"/>
    <property type="evidence" value="ECO:0007669"/>
    <property type="project" value="UniProtKB-KW"/>
</dbReference>
<dbReference type="InterPro" id="IPR047243">
    <property type="entry name" value="RING-H2_BRAP2"/>
</dbReference>
<dbReference type="GO" id="GO:0005737">
    <property type="term" value="C:cytoplasm"/>
    <property type="evidence" value="ECO:0007669"/>
    <property type="project" value="TreeGrafter"/>
</dbReference>
<dbReference type="OrthoDB" id="273556at2759"/>
<evidence type="ECO:0000256" key="1">
    <source>
        <dbReference type="ARBA" id="ARBA00022723"/>
    </source>
</evidence>
<dbReference type="PANTHER" id="PTHR24007:SF7">
    <property type="entry name" value="BRCA1-ASSOCIATED PROTEIN"/>
    <property type="match status" value="1"/>
</dbReference>
<dbReference type="InterPro" id="IPR013083">
    <property type="entry name" value="Znf_RING/FYVE/PHD"/>
</dbReference>
<dbReference type="PANTHER" id="PTHR24007">
    <property type="entry name" value="BRCA1-ASSOCIATED PROTEIN"/>
    <property type="match status" value="1"/>
</dbReference>
<dbReference type="SMART" id="SM00290">
    <property type="entry name" value="ZnF_UBP"/>
    <property type="match status" value="1"/>
</dbReference>
<evidence type="ECO:0000256" key="2">
    <source>
        <dbReference type="ARBA" id="ARBA00022771"/>
    </source>
</evidence>
<dbReference type="InterPro" id="IPR011422">
    <property type="entry name" value="BRAP2/ETP1_RRM"/>
</dbReference>
<dbReference type="EMBL" id="JAGGNH010000001">
    <property type="protein sequence ID" value="KAJ0989522.1"/>
    <property type="molecule type" value="Genomic_DNA"/>
</dbReference>
<dbReference type="GO" id="GO:0016567">
    <property type="term" value="P:protein ubiquitination"/>
    <property type="evidence" value="ECO:0007669"/>
    <property type="project" value="TreeGrafter"/>
</dbReference>
<sequence length="487" mass="54638">MSATSTSGGGGGEASSMASEDPFLPPASPISGDPASPSAVGLTQAVPFSSGNPRIEETRGIMHLYPEDSPSPSTLPVGRKPLVCVLAVPNHMTYADFCQFCGSFIQHMLEMRVVRNDGIEDHYCVLIWFDDQSLTDEFYHHFNGKPFSSLDDNVCHIRFMVDVQYTGSIEHAQSSVSSSAEQPTCPVCLERFDQDTSGILTTLCNHSFHCSCISKWTDSSCPVCRYCQQQPEKLVCSVCGTSEELRMCVICGFVGCQGNNEGHAEDHWVETQHCYSLELQSRKVWDYAGKNYVHRLIQSKTDGKLVELNARCVHTDGTADRKTTDMEFDEKIDAIHKEYQELLASQTMNQRKHYESLILEAKEEIEKKISEAVEKASSHKLQKLQLKLDKNIKEKMFLDEINENLQKNQEIWKSKILELERREQAEVELKDKKIHDLEKQLQDLMIRIETPQPVSEVPSSTSSDIKAPTASSSGSKSSGKGRRNRKT</sequence>
<evidence type="ECO:0000256" key="4">
    <source>
        <dbReference type="PROSITE-ProRule" id="PRU00502"/>
    </source>
</evidence>
<dbReference type="Pfam" id="PF07576">
    <property type="entry name" value="BRAP2"/>
    <property type="match status" value="1"/>
</dbReference>
<keyword evidence="1" id="KW-0479">Metal-binding</keyword>
<dbReference type="InterPro" id="IPR001607">
    <property type="entry name" value="Znf_UBP"/>
</dbReference>
<evidence type="ECO:0000313" key="9">
    <source>
        <dbReference type="EMBL" id="KAJ0989522.1"/>
    </source>
</evidence>
<keyword evidence="2 4" id="KW-0863">Zinc-finger</keyword>
<comment type="caution">
    <text evidence="9">The sequence shown here is derived from an EMBL/GenBank/DDBJ whole genome shotgun (WGS) entry which is preliminary data.</text>
</comment>
<dbReference type="InterPro" id="IPR001841">
    <property type="entry name" value="Znf_RING"/>
</dbReference>
<reference evidence="9" key="1">
    <citation type="submission" date="2021-03" db="EMBL/GenBank/DDBJ databases">
        <authorList>
            <person name="Li Z."/>
            <person name="Yang C."/>
        </authorList>
    </citation>
    <scope>NUCLEOTIDE SEQUENCE</scope>
    <source>
        <strain evidence="9">Dzin_1.0</strain>
        <tissue evidence="9">Leaf</tissue>
    </source>
</reference>
<dbReference type="Gene3D" id="3.30.40.10">
    <property type="entry name" value="Zinc/RING finger domain, C3HC4 (zinc finger)"/>
    <property type="match status" value="2"/>
</dbReference>
<accession>A0A9D5HW46</accession>
<evidence type="ECO:0000256" key="5">
    <source>
        <dbReference type="SAM" id="Coils"/>
    </source>
</evidence>
<dbReference type="SUPFAM" id="SSF57850">
    <property type="entry name" value="RING/U-box"/>
    <property type="match status" value="2"/>
</dbReference>
<dbReference type="Pfam" id="PF13639">
    <property type="entry name" value="zf-RING_2"/>
    <property type="match status" value="1"/>
</dbReference>
<dbReference type="PROSITE" id="PS50089">
    <property type="entry name" value="ZF_RING_2"/>
    <property type="match status" value="1"/>
</dbReference>
<evidence type="ECO:0000256" key="3">
    <source>
        <dbReference type="ARBA" id="ARBA00022833"/>
    </source>
</evidence>
<dbReference type="AlphaFoldDB" id="A0A9D5HW46"/>
<reference evidence="9" key="2">
    <citation type="journal article" date="2022" name="Hortic Res">
        <title>The genome of Dioscorea zingiberensis sheds light on the biosynthesis, origin and evolution of the medicinally important diosgenin saponins.</title>
        <authorList>
            <person name="Li Y."/>
            <person name="Tan C."/>
            <person name="Li Z."/>
            <person name="Guo J."/>
            <person name="Li S."/>
            <person name="Chen X."/>
            <person name="Wang C."/>
            <person name="Dai X."/>
            <person name="Yang H."/>
            <person name="Song W."/>
            <person name="Hou L."/>
            <person name="Xu J."/>
            <person name="Tong Z."/>
            <person name="Xu A."/>
            <person name="Yuan X."/>
            <person name="Wang W."/>
            <person name="Yang Q."/>
            <person name="Chen L."/>
            <person name="Sun Z."/>
            <person name="Wang K."/>
            <person name="Pan B."/>
            <person name="Chen J."/>
            <person name="Bao Y."/>
            <person name="Liu F."/>
            <person name="Qi X."/>
            <person name="Gang D.R."/>
            <person name="Wen J."/>
            <person name="Li J."/>
        </authorList>
    </citation>
    <scope>NUCLEOTIDE SEQUENCE</scope>
    <source>
        <strain evidence="9">Dzin_1.0</strain>
    </source>
</reference>
<gene>
    <name evidence="9" type="ORF">J5N97_007878</name>
</gene>
<feature type="region of interest" description="Disordered" evidence="6">
    <location>
        <begin position="449"/>
        <end position="487"/>
    </location>
</feature>
<keyword evidence="5" id="KW-0175">Coiled coil</keyword>
<feature type="coiled-coil region" evidence="5">
    <location>
        <begin position="351"/>
        <end position="447"/>
    </location>
</feature>
<evidence type="ECO:0000256" key="6">
    <source>
        <dbReference type="SAM" id="MobiDB-lite"/>
    </source>
</evidence>
<dbReference type="SMART" id="SM00184">
    <property type="entry name" value="RING"/>
    <property type="match status" value="1"/>
</dbReference>
<protein>
    <recommendedName>
        <fullName evidence="11">BRCA1-associated protein</fullName>
    </recommendedName>
</protein>
<dbReference type="CDD" id="cd12437">
    <property type="entry name" value="RRM_BRAP2_like"/>
    <property type="match status" value="1"/>
</dbReference>
<dbReference type="GO" id="GO:0007265">
    <property type="term" value="P:Ras protein signal transduction"/>
    <property type="evidence" value="ECO:0007669"/>
    <property type="project" value="TreeGrafter"/>
</dbReference>
<dbReference type="Pfam" id="PF02148">
    <property type="entry name" value="zf-UBP"/>
    <property type="match status" value="1"/>
</dbReference>
<feature type="domain" description="UBP-type" evidence="8">
    <location>
        <begin position="219"/>
        <end position="312"/>
    </location>
</feature>
<keyword evidence="3" id="KW-0862">Zinc</keyword>